<sequence>MLSSSARTSPNLGYNYHGVKMLPIPIDLVPEFELLSREFAGGFELPNKEWSIGCDLVVYRDGKDSIGWHADDTQSESCVLAVVVESDGERPVCIRPNKKVHLLVEGDEEIELYVKEGDGYELDAGCQLGYEHSLPKKKEVKARRMVAIFRQGAVKNVDKDTGNPCCVKEYMRLGLLKGEEAEGGGGGEKEVGVDPTKQERIPPTIEAPLNFGRPNPKSTSISEGSICSRNEIYQAQLHNSDQRGISGNIEMGADAVVLARNDGRVRERDGFTWLRYTSARKQGGGGMATSFNIKNPIRVFRSSAVQSPFAPINSTQKKYSSHYTSIYRYDGLYTIVKMINNGGDDTRDLPEPEDDEVMPQNTFFMERNPTEMEVEEWRIREGHPTETPFRLGAAVIPKEYYNLKTAEELWVDVQATRNVGLDDRSPIPYVDPKIDMEITRFKSDEGQPMKRVRNPMVAALTDIVDTIEYRASLGLTARKEEEKRIEVGSVEWMKKKKALWRGQLVESRVSKEKTHVVHANVAHTLEMMVRKVAIKEEDSLFNEEPSPFDLSRNLDMEEEFNPWLGKRKMEWRKRYRKALTFEKSWGNPLTTPIYAPREDMVYTSRPTFQTLEQQNMATTKINRMYTAGLLSKTGGRDNRRRAVVSITVNNKVQPGVRLMTTKAIEMSRNFERKLRKHGADQAKVMEHVNNKDQPTRSVCEVVQVKQGGLRVVKHWLKNGTEKLATIDINDVSLGWWHHNFDVQEAIDEGKRSQNPKVRDIISVKGLQIPVKITPEGYGTAYKCKVIEQVAGLGVEVVEGKDNVGGLYLFNKYEDVWCFVDGERCKGGGRSKG</sequence>
<dbReference type="InterPro" id="IPR036987">
    <property type="entry name" value="SRA-YDG_sf"/>
</dbReference>
<evidence type="ECO:0000256" key="2">
    <source>
        <dbReference type="SAM" id="MobiDB-lite"/>
    </source>
</evidence>
<protein>
    <recommendedName>
        <fullName evidence="3">YDG domain-containing protein</fullName>
    </recommendedName>
</protein>
<dbReference type="Proteomes" id="UP001162640">
    <property type="component" value="Unassembled WGS sequence"/>
</dbReference>
<dbReference type="Gene3D" id="2.30.280.10">
    <property type="entry name" value="SRA-YDG"/>
    <property type="match status" value="1"/>
</dbReference>
<dbReference type="InterPro" id="IPR003105">
    <property type="entry name" value="SRA_YDG"/>
</dbReference>
<reference evidence="5" key="1">
    <citation type="journal article" date="2023" name="Commun. Biol.">
        <title>Genome analysis of Parmales, the sister group of diatoms, reveals the evolutionary specialization of diatoms from phago-mixotrophs to photoautotrophs.</title>
        <authorList>
            <person name="Ban H."/>
            <person name="Sato S."/>
            <person name="Yoshikawa S."/>
            <person name="Yamada K."/>
            <person name="Nakamura Y."/>
            <person name="Ichinomiya M."/>
            <person name="Sato N."/>
            <person name="Blanc-Mathieu R."/>
            <person name="Endo H."/>
            <person name="Kuwata A."/>
            <person name="Ogata H."/>
        </authorList>
    </citation>
    <scope>NUCLEOTIDE SEQUENCE [LARGE SCALE GENOMIC DNA]</scope>
</reference>
<keyword evidence="1" id="KW-0539">Nucleus</keyword>
<accession>A0A9W6ZIY6</accession>
<organism evidence="4 5">
    <name type="scientific">Triparma laevis f. inornata</name>
    <dbReference type="NCBI Taxonomy" id="1714386"/>
    <lineage>
        <taxon>Eukaryota</taxon>
        <taxon>Sar</taxon>
        <taxon>Stramenopiles</taxon>
        <taxon>Ochrophyta</taxon>
        <taxon>Bolidophyceae</taxon>
        <taxon>Parmales</taxon>
        <taxon>Triparmaceae</taxon>
        <taxon>Triparma</taxon>
    </lineage>
</organism>
<feature type="domain" description="YDG" evidence="3">
    <location>
        <begin position="228"/>
        <end position="343"/>
    </location>
</feature>
<name>A0A9W6ZIY6_9STRA</name>
<dbReference type="AlphaFoldDB" id="A0A9W6ZIY6"/>
<dbReference type="InterPro" id="IPR015947">
    <property type="entry name" value="PUA-like_sf"/>
</dbReference>
<dbReference type="InterPro" id="IPR037151">
    <property type="entry name" value="AlkB-like_sf"/>
</dbReference>
<dbReference type="SUPFAM" id="SSF51197">
    <property type="entry name" value="Clavaminate synthase-like"/>
    <property type="match status" value="1"/>
</dbReference>
<dbReference type="Gene3D" id="2.60.120.590">
    <property type="entry name" value="Alpha-ketoglutarate-dependent dioxygenase AlkB-like"/>
    <property type="match status" value="1"/>
</dbReference>
<evidence type="ECO:0000256" key="1">
    <source>
        <dbReference type="ARBA" id="ARBA00023242"/>
    </source>
</evidence>
<dbReference type="EMBL" id="BLQM01000033">
    <property type="protein sequence ID" value="GMH53586.1"/>
    <property type="molecule type" value="Genomic_DNA"/>
</dbReference>
<feature type="region of interest" description="Disordered" evidence="2">
    <location>
        <begin position="179"/>
        <end position="198"/>
    </location>
</feature>
<proteinExistence type="predicted"/>
<dbReference type="SUPFAM" id="SSF88697">
    <property type="entry name" value="PUA domain-like"/>
    <property type="match status" value="1"/>
</dbReference>
<feature type="compositionally biased region" description="Basic and acidic residues" evidence="2">
    <location>
        <begin position="187"/>
        <end position="198"/>
    </location>
</feature>
<dbReference type="Pfam" id="PF02182">
    <property type="entry name" value="SAD_SRA"/>
    <property type="match status" value="1"/>
</dbReference>
<evidence type="ECO:0000313" key="4">
    <source>
        <dbReference type="EMBL" id="GMH53586.1"/>
    </source>
</evidence>
<gene>
    <name evidence="4" type="ORF">TL16_g01483</name>
</gene>
<evidence type="ECO:0000259" key="3">
    <source>
        <dbReference type="Pfam" id="PF02182"/>
    </source>
</evidence>
<comment type="caution">
    <text evidence="4">The sequence shown here is derived from an EMBL/GenBank/DDBJ whole genome shotgun (WGS) entry which is preliminary data.</text>
</comment>
<evidence type="ECO:0000313" key="5">
    <source>
        <dbReference type="Proteomes" id="UP001162640"/>
    </source>
</evidence>